<protein>
    <submittedName>
        <fullName evidence="2">Uncharacterized protein</fullName>
    </submittedName>
</protein>
<reference evidence="2" key="1">
    <citation type="journal article" date="2014" name="Front. Microbiol.">
        <title>High frequency of phylogenetically diverse reductive dehalogenase-homologous genes in deep subseafloor sedimentary metagenomes.</title>
        <authorList>
            <person name="Kawai M."/>
            <person name="Futagami T."/>
            <person name="Toyoda A."/>
            <person name="Takaki Y."/>
            <person name="Nishi S."/>
            <person name="Hori S."/>
            <person name="Arai W."/>
            <person name="Tsubouchi T."/>
            <person name="Morono Y."/>
            <person name="Uchiyama I."/>
            <person name="Ito T."/>
            <person name="Fujiyama A."/>
            <person name="Inagaki F."/>
            <person name="Takami H."/>
        </authorList>
    </citation>
    <scope>NUCLEOTIDE SEQUENCE</scope>
    <source>
        <strain evidence="2">Expedition CK06-06</strain>
    </source>
</reference>
<comment type="caution">
    <text evidence="2">The sequence shown here is derived from an EMBL/GenBank/DDBJ whole genome shotgun (WGS) entry which is preliminary data.</text>
</comment>
<feature type="transmembrane region" description="Helical" evidence="1">
    <location>
        <begin position="107"/>
        <end position="125"/>
    </location>
</feature>
<name>X1LA29_9ZZZZ</name>
<dbReference type="SUPFAM" id="SSF53649">
    <property type="entry name" value="Alkaline phosphatase-like"/>
    <property type="match status" value="1"/>
</dbReference>
<dbReference type="EMBL" id="BARV01003079">
    <property type="protein sequence ID" value="GAH99284.1"/>
    <property type="molecule type" value="Genomic_DNA"/>
</dbReference>
<dbReference type="AlphaFoldDB" id="X1LA29"/>
<gene>
    <name evidence="2" type="ORF">S06H3_07569</name>
</gene>
<evidence type="ECO:0000313" key="2">
    <source>
        <dbReference type="EMBL" id="GAH99284.1"/>
    </source>
</evidence>
<sequence>MVYNLGFDKFWARDDLNDPNAFLGYLACDEFSMLKPITEWIKADPVRDPKEKVSNGADARPFFLTILCSVTHDPYEVPEWFATPAKGPVERYRQAIFYTDKFLAPRAYSIIMFGALFCTLAVKFFHSRRIGLVNEYFGWILADIAVLLGIEVVLVAVCFRWPWRWVIRAACVIAAVVCTWSVMNAGWLIRTGTQILPTVLLPLFRDPLNTLLIIGVNLVKMPAVAVILLGPSAVALAFFFFVLAKPMPPA</sequence>
<evidence type="ECO:0000256" key="1">
    <source>
        <dbReference type="SAM" id="Phobius"/>
    </source>
</evidence>
<organism evidence="2">
    <name type="scientific">marine sediment metagenome</name>
    <dbReference type="NCBI Taxonomy" id="412755"/>
    <lineage>
        <taxon>unclassified sequences</taxon>
        <taxon>metagenomes</taxon>
        <taxon>ecological metagenomes</taxon>
    </lineage>
</organism>
<feature type="transmembrane region" description="Helical" evidence="1">
    <location>
        <begin position="137"/>
        <end position="159"/>
    </location>
</feature>
<dbReference type="Gene3D" id="3.40.720.10">
    <property type="entry name" value="Alkaline Phosphatase, subunit A"/>
    <property type="match status" value="1"/>
</dbReference>
<proteinExistence type="predicted"/>
<keyword evidence="1" id="KW-0472">Membrane</keyword>
<keyword evidence="1" id="KW-0812">Transmembrane</keyword>
<feature type="transmembrane region" description="Helical" evidence="1">
    <location>
        <begin position="223"/>
        <end position="244"/>
    </location>
</feature>
<feature type="transmembrane region" description="Helical" evidence="1">
    <location>
        <begin position="166"/>
        <end position="189"/>
    </location>
</feature>
<accession>X1LA29</accession>
<feature type="non-terminal residue" evidence="2">
    <location>
        <position position="250"/>
    </location>
</feature>
<keyword evidence="1" id="KW-1133">Transmembrane helix</keyword>
<dbReference type="InterPro" id="IPR017850">
    <property type="entry name" value="Alkaline_phosphatase_core_sf"/>
</dbReference>